<name>A0A8H8NNF0_9AGAM</name>
<evidence type="ECO:0000313" key="2">
    <source>
        <dbReference type="Proteomes" id="UP000650533"/>
    </source>
</evidence>
<dbReference type="Gene3D" id="3.30.160.20">
    <property type="match status" value="1"/>
</dbReference>
<proteinExistence type="predicted"/>
<dbReference type="RefSeq" id="XP_043176084.1">
    <property type="nucleotide sequence ID" value="XM_043323665.1"/>
</dbReference>
<accession>A0A8H8NNF0</accession>
<dbReference type="AlphaFoldDB" id="A0A8H8NNF0"/>
<reference evidence="1" key="1">
    <citation type="submission" date="2020-05" db="EMBL/GenBank/DDBJ databases">
        <title>Evolutionary and genomic comparisons of hybrid uninucleate and nonhybrid Rhizoctonia fungi.</title>
        <authorList>
            <person name="Li C."/>
            <person name="Chen X."/>
        </authorList>
    </citation>
    <scope>NUCLEOTIDE SEQUENCE</scope>
    <source>
        <strain evidence="1">AG-1 IA</strain>
    </source>
</reference>
<dbReference type="Proteomes" id="UP000650533">
    <property type="component" value="Chromosome 1"/>
</dbReference>
<dbReference type="EMBL" id="CP059658">
    <property type="protein sequence ID" value="QRW15847.1"/>
    <property type="molecule type" value="Genomic_DNA"/>
</dbReference>
<gene>
    <name evidence="1" type="ORF">RhiXN_03848</name>
</gene>
<organism evidence="1 2">
    <name type="scientific">Rhizoctonia solani</name>
    <dbReference type="NCBI Taxonomy" id="456999"/>
    <lineage>
        <taxon>Eukaryota</taxon>
        <taxon>Fungi</taxon>
        <taxon>Dikarya</taxon>
        <taxon>Basidiomycota</taxon>
        <taxon>Agaricomycotina</taxon>
        <taxon>Agaricomycetes</taxon>
        <taxon>Cantharellales</taxon>
        <taxon>Ceratobasidiaceae</taxon>
        <taxon>Rhizoctonia</taxon>
    </lineage>
</organism>
<evidence type="ECO:0000313" key="1">
    <source>
        <dbReference type="EMBL" id="QRW15847.1"/>
    </source>
</evidence>
<dbReference type="GeneID" id="67026128"/>
<dbReference type="KEGG" id="rsx:RhiXN_03848"/>
<protein>
    <submittedName>
        <fullName evidence="1">Dsrm domain protein</fullName>
    </submittedName>
</protein>
<sequence length="201" mass="22953">MSLIPFTPVTTIRWQPPPRYEPYRKRQEPTWLDALHTWRDRTGSTITWAEELRRDENNKVMHIMTPVLTCVSYERPEASIQMHLRRAAGSPIDAFEESKSAVESNLGRHGKALVAFYSEIQNGGKGPHCRYNTFNISYSYRLDNWPVEECRGEGSKKAEAKQKAAKLLLEKGTYCVSQWDAVSGLKHADRIAKCQSAAIIQ</sequence>